<dbReference type="SUPFAM" id="SSF52980">
    <property type="entry name" value="Restriction endonuclease-like"/>
    <property type="match status" value="1"/>
</dbReference>
<dbReference type="PANTHER" id="PTHR34107">
    <property type="entry name" value="SLL0198 PROTEIN-RELATED"/>
    <property type="match status" value="1"/>
</dbReference>
<dbReference type="InterPro" id="IPR012296">
    <property type="entry name" value="Nuclease_put_TT1808"/>
</dbReference>
<comment type="caution">
    <text evidence="2">The sequence shown here is derived from an EMBL/GenBank/DDBJ whole genome shotgun (WGS) entry which is preliminary data.</text>
</comment>
<dbReference type="Proteomes" id="UP001050975">
    <property type="component" value="Unassembled WGS sequence"/>
</dbReference>
<dbReference type="InterPro" id="IPR008538">
    <property type="entry name" value="Uma2"/>
</dbReference>
<name>A0AAV3XSD4_9CYAN</name>
<dbReference type="AlphaFoldDB" id="A0AAV3XSD4"/>
<dbReference type="InterPro" id="IPR011335">
    <property type="entry name" value="Restrct_endonuc-II-like"/>
</dbReference>
<protein>
    <recommendedName>
        <fullName evidence="1">Putative restriction endonuclease domain-containing protein</fullName>
    </recommendedName>
</protein>
<dbReference type="PANTHER" id="PTHR34107:SF8">
    <property type="entry name" value="UNIDENTIFIED OPEN READING FRAME"/>
    <property type="match status" value="1"/>
</dbReference>
<dbReference type="Gene3D" id="3.90.1570.10">
    <property type="entry name" value="tt1808, chain A"/>
    <property type="match status" value="1"/>
</dbReference>
<evidence type="ECO:0000313" key="3">
    <source>
        <dbReference type="Proteomes" id="UP001050975"/>
    </source>
</evidence>
<sequence length="216" mass="24054">MNVGKQPVGWAICLTQALQYGHLMFIPPAMVQTPTQPITLDEFLKLPETKPASEFIDGQIIQKPMPQGKHSTVQLDLGANINLTLKPQRIARAYTELRCTFGGRSIVPDVTVFTWGRIPRDATGEVSNTFAIAPDWTIEILSPEQSQTKVVRNILYCLTNGTQMGWLIDPDEKLVFVYFADSPVAVFESAADRIPVPAFAESFQLTVGQLFSWLEE</sequence>
<feature type="domain" description="Putative restriction endonuclease" evidence="1">
    <location>
        <begin position="40"/>
        <end position="207"/>
    </location>
</feature>
<gene>
    <name evidence="2" type="ORF">MiSe_75650</name>
</gene>
<proteinExistence type="predicted"/>
<reference evidence="2" key="1">
    <citation type="submission" date="2019-10" db="EMBL/GenBank/DDBJ databases">
        <title>Draft genome sequece of Microseira wollei NIES-4236.</title>
        <authorList>
            <person name="Yamaguchi H."/>
            <person name="Suzuki S."/>
            <person name="Kawachi M."/>
        </authorList>
    </citation>
    <scope>NUCLEOTIDE SEQUENCE</scope>
    <source>
        <strain evidence="2">NIES-4236</strain>
    </source>
</reference>
<dbReference type="Pfam" id="PF05685">
    <property type="entry name" value="Uma2"/>
    <property type="match status" value="1"/>
</dbReference>
<keyword evidence="3" id="KW-1185">Reference proteome</keyword>
<evidence type="ECO:0000313" key="2">
    <source>
        <dbReference type="EMBL" id="GET42747.1"/>
    </source>
</evidence>
<dbReference type="CDD" id="cd06260">
    <property type="entry name" value="DUF820-like"/>
    <property type="match status" value="1"/>
</dbReference>
<accession>A0AAV3XSD4</accession>
<organism evidence="2 3">
    <name type="scientific">Microseira wollei NIES-4236</name>
    <dbReference type="NCBI Taxonomy" id="2530354"/>
    <lineage>
        <taxon>Bacteria</taxon>
        <taxon>Bacillati</taxon>
        <taxon>Cyanobacteriota</taxon>
        <taxon>Cyanophyceae</taxon>
        <taxon>Oscillatoriophycideae</taxon>
        <taxon>Aerosakkonematales</taxon>
        <taxon>Aerosakkonemataceae</taxon>
        <taxon>Microseira</taxon>
    </lineage>
</organism>
<dbReference type="EMBL" id="BLAY01000180">
    <property type="protein sequence ID" value="GET42747.1"/>
    <property type="molecule type" value="Genomic_DNA"/>
</dbReference>
<evidence type="ECO:0000259" key="1">
    <source>
        <dbReference type="Pfam" id="PF05685"/>
    </source>
</evidence>